<evidence type="ECO:0008006" key="3">
    <source>
        <dbReference type="Google" id="ProtNLM"/>
    </source>
</evidence>
<evidence type="ECO:0000313" key="2">
    <source>
        <dbReference type="Proteomes" id="UP000040088"/>
    </source>
</evidence>
<protein>
    <recommendedName>
        <fullName evidence="3">Adhesin</fullName>
    </recommendedName>
</protein>
<accession>A0A0T9UXG3</accession>
<name>A0A0T9UXG3_YERAE</name>
<sequence>MEAHYQRAGVRGAYDSGREAGKLLLEFGGYATGAVGATAGAASITAKGVRFASKQVEKFGVKKALVEIDDVAPASRPAHRQSEVDVGKDLGDGWREQISFKDGQEVPYGTKGSVRPDWCHGNVCSVEVKNYNIVTNKNGLINNVAAQAIERQKNLPTGMRQEVVIDVRGQVVTAKQQAEIRRGIVEKSNGAVSISSVRFKSE</sequence>
<reference evidence="2" key="1">
    <citation type="submission" date="2015-03" db="EMBL/GenBank/DDBJ databases">
        <authorList>
            <consortium name="Pathogen Informatics"/>
        </authorList>
    </citation>
    <scope>NUCLEOTIDE SEQUENCE [LARGE SCALE GENOMIC DNA]</scope>
    <source>
        <strain evidence="2">IP27925</strain>
    </source>
</reference>
<dbReference type="EMBL" id="CQEM01000023">
    <property type="protein sequence ID" value="CNL80595.1"/>
    <property type="molecule type" value="Genomic_DNA"/>
</dbReference>
<organism evidence="1 2">
    <name type="scientific">Yersinia aleksiciae</name>
    <dbReference type="NCBI Taxonomy" id="263819"/>
    <lineage>
        <taxon>Bacteria</taxon>
        <taxon>Pseudomonadati</taxon>
        <taxon>Pseudomonadota</taxon>
        <taxon>Gammaproteobacteria</taxon>
        <taxon>Enterobacterales</taxon>
        <taxon>Yersiniaceae</taxon>
        <taxon>Yersinia</taxon>
    </lineage>
</organism>
<evidence type="ECO:0000313" key="1">
    <source>
        <dbReference type="EMBL" id="CNL80595.1"/>
    </source>
</evidence>
<proteinExistence type="predicted"/>
<dbReference type="RefSeq" id="WP_050126954.1">
    <property type="nucleotide sequence ID" value="NZ_CQEM01000023.1"/>
</dbReference>
<dbReference type="AlphaFoldDB" id="A0A0T9UXG3"/>
<dbReference type="Proteomes" id="UP000040088">
    <property type="component" value="Unassembled WGS sequence"/>
</dbReference>
<gene>
    <name evidence="1" type="ORF">ERS008460_03824</name>
</gene>